<sequence>MDNANGRSGSSLRREIDVQQEINLHQGSGPRSISDPRQGIGLQQGTYSHQDRGTEPRQVAFYGKGGIGKSTVSQNIAAALASAGRKVMVVGCDPKADCTSMLTGEFLNDTVLEQVRALSRGSRLEEGVGDVVKTGFAGIACIEAGGPEPGVGCAGRGIIAAIDLIKRKGLIDDSLDFVFYDVLGDVVCGGFAMPIRQGFAREIYLVTSGEMMSLYAANNICKGVRRYASSGQARIGGIICNCRNVEREMDLVSGFAKAIGCPVLGVVPRDALVQKAEAHQKTVVEHAPESSQAQAYRKLAQALEDNEIFVVPDPLSREALRDLVLRYGD</sequence>
<evidence type="ECO:0000256" key="12">
    <source>
        <dbReference type="ARBA" id="ARBA00023004"/>
    </source>
</evidence>
<comment type="cofactor">
    <cofactor evidence="1">
        <name>[4Fe-4S] cluster</name>
        <dbReference type="ChEBI" id="CHEBI:49883"/>
    </cofactor>
</comment>
<evidence type="ECO:0000256" key="15">
    <source>
        <dbReference type="ARBA" id="ARBA00029951"/>
    </source>
</evidence>
<dbReference type="InterPro" id="IPR005977">
    <property type="entry name" value="Nitrogenase_Fe_NifH"/>
</dbReference>
<dbReference type="SUPFAM" id="SSF52540">
    <property type="entry name" value="P-loop containing nucleoside triphosphate hydrolases"/>
    <property type="match status" value="1"/>
</dbReference>
<evidence type="ECO:0000313" key="21">
    <source>
        <dbReference type="EMBL" id="EEZ60752.1"/>
    </source>
</evidence>
<keyword evidence="13 19" id="KW-0411">Iron-sulfur</keyword>
<dbReference type="Pfam" id="PF00142">
    <property type="entry name" value="Fer4_NifH"/>
    <property type="match status" value="1"/>
</dbReference>
<feature type="region of interest" description="Disordered" evidence="20">
    <location>
        <begin position="23"/>
        <end position="54"/>
    </location>
</feature>
<evidence type="ECO:0000256" key="14">
    <source>
        <dbReference type="ARBA" id="ARBA00023231"/>
    </source>
</evidence>
<evidence type="ECO:0000256" key="20">
    <source>
        <dbReference type="SAM" id="MobiDB-lite"/>
    </source>
</evidence>
<evidence type="ECO:0000256" key="13">
    <source>
        <dbReference type="ARBA" id="ARBA00023014"/>
    </source>
</evidence>
<dbReference type="InterPro" id="IPR027417">
    <property type="entry name" value="P-loop_NTPase"/>
</dbReference>
<dbReference type="GO" id="GO:0046872">
    <property type="term" value="F:metal ion binding"/>
    <property type="evidence" value="ECO:0007669"/>
    <property type="project" value="UniProtKB-KW"/>
</dbReference>
<dbReference type="CDD" id="cd02040">
    <property type="entry name" value="NifH"/>
    <property type="match status" value="1"/>
</dbReference>
<evidence type="ECO:0000256" key="17">
    <source>
        <dbReference type="ARBA" id="ARBA00047967"/>
    </source>
</evidence>
<evidence type="ECO:0000256" key="10">
    <source>
        <dbReference type="ARBA" id="ARBA00022840"/>
    </source>
</evidence>
<dbReference type="PANTHER" id="PTHR42864">
    <property type="entry name" value="LIGHT-INDEPENDENT PROTOCHLOROPHYLLIDE REDUCTASE IRON-SULFUR ATP-BINDING PROTEIN"/>
    <property type="match status" value="1"/>
</dbReference>
<dbReference type="InterPro" id="IPR030655">
    <property type="entry name" value="NifH/chlL_CS"/>
</dbReference>
<dbReference type="STRING" id="649764.HMPREF0762_01557"/>
<evidence type="ECO:0000256" key="7">
    <source>
        <dbReference type="ARBA" id="ARBA00022723"/>
    </source>
</evidence>
<dbReference type="PROSITE" id="PS51026">
    <property type="entry name" value="NIFH_FRXC_3"/>
    <property type="match status" value="1"/>
</dbReference>
<comment type="PTM">
    <text evidence="18">The reversible ADP-ribosylation of Arg inactivates the nitrogenase reductase and regulates nitrogenase activity.</text>
</comment>
<keyword evidence="9 18" id="KW-0013">ADP-ribosylation</keyword>
<dbReference type="EMBL" id="ACUX02000016">
    <property type="protein sequence ID" value="EEZ60752.1"/>
    <property type="molecule type" value="Genomic_DNA"/>
</dbReference>
<evidence type="ECO:0000313" key="22">
    <source>
        <dbReference type="Proteomes" id="UP000006001"/>
    </source>
</evidence>
<evidence type="ECO:0000256" key="2">
    <source>
        <dbReference type="ARBA" id="ARBA00002234"/>
    </source>
</evidence>
<organism evidence="21 22">
    <name type="scientific">Slackia exigua (strain ATCC 700122 / DSM 15923 / CIP 105133 / JCM 11022 / KCTC 5966 / S-7)</name>
    <dbReference type="NCBI Taxonomy" id="649764"/>
    <lineage>
        <taxon>Bacteria</taxon>
        <taxon>Bacillati</taxon>
        <taxon>Actinomycetota</taxon>
        <taxon>Coriobacteriia</taxon>
        <taxon>Eggerthellales</taxon>
        <taxon>Eggerthellaceae</taxon>
        <taxon>Slackia</taxon>
    </lineage>
</organism>
<dbReference type="GO" id="GO:0016163">
    <property type="term" value="F:nitrogenase activity"/>
    <property type="evidence" value="ECO:0007669"/>
    <property type="project" value="UniProtKB-EC"/>
</dbReference>
<keyword evidence="11 19" id="KW-0560">Oxidoreductase</keyword>
<evidence type="ECO:0000256" key="19">
    <source>
        <dbReference type="RuleBase" id="RU003688"/>
    </source>
</evidence>
<dbReference type="PRINTS" id="PR00091">
    <property type="entry name" value="NITROGNASEII"/>
</dbReference>
<reference evidence="21" key="1">
    <citation type="submission" date="2009-10" db="EMBL/GenBank/DDBJ databases">
        <authorList>
            <person name="Weinstock G."/>
            <person name="Sodergren E."/>
            <person name="Clifton S."/>
            <person name="Fulton L."/>
            <person name="Fulton B."/>
            <person name="Courtney L."/>
            <person name="Fronick C."/>
            <person name="Harrison M."/>
            <person name="Strong C."/>
            <person name="Farmer C."/>
            <person name="Delahaunty K."/>
            <person name="Markovic C."/>
            <person name="Hall O."/>
            <person name="Minx P."/>
            <person name="Tomlinson C."/>
            <person name="Mitreva M."/>
            <person name="Nelson J."/>
            <person name="Hou S."/>
            <person name="Wollam A."/>
            <person name="Pepin K.H."/>
            <person name="Johnson M."/>
            <person name="Bhonagiri V."/>
            <person name="Nash W.E."/>
            <person name="Warren W."/>
            <person name="Chinwalla A."/>
            <person name="Mardis E.R."/>
            <person name="Wilson R.K."/>
        </authorList>
    </citation>
    <scope>NUCLEOTIDE SEQUENCE [LARGE SCALE GENOMIC DNA]</scope>
    <source>
        <strain evidence="21">ATCC 700122</strain>
    </source>
</reference>
<comment type="function">
    <text evidence="2">The key enzymatic reactions in nitrogen fixation are catalyzed by the nitrogenase complex, which has 2 components: the iron protein and the molybdenum-iron protein.</text>
</comment>
<evidence type="ECO:0000256" key="9">
    <source>
        <dbReference type="ARBA" id="ARBA00022765"/>
    </source>
</evidence>
<dbReference type="PROSITE" id="PS00746">
    <property type="entry name" value="NIFH_FRXC_1"/>
    <property type="match status" value="1"/>
</dbReference>
<dbReference type="PIRSF" id="PIRSF000363">
    <property type="entry name" value="Nitrogenase_iron"/>
    <property type="match status" value="1"/>
</dbReference>
<keyword evidence="10 19" id="KW-0067">ATP-binding</keyword>
<keyword evidence="6 19" id="KW-0004">4Fe-4S</keyword>
<dbReference type="InterPro" id="IPR000392">
    <property type="entry name" value="NifH/frxC"/>
</dbReference>
<dbReference type="Proteomes" id="UP000006001">
    <property type="component" value="Unassembled WGS sequence"/>
</dbReference>
<evidence type="ECO:0000256" key="6">
    <source>
        <dbReference type="ARBA" id="ARBA00022485"/>
    </source>
</evidence>
<evidence type="ECO:0000256" key="5">
    <source>
        <dbReference type="ARBA" id="ARBA00012773"/>
    </source>
</evidence>
<comment type="subunit">
    <text evidence="4">Homodimer.</text>
</comment>
<evidence type="ECO:0000256" key="1">
    <source>
        <dbReference type="ARBA" id="ARBA00001966"/>
    </source>
</evidence>
<dbReference type="HOGENOM" id="CLU_059373_0_0_11"/>
<dbReference type="Gene3D" id="3.40.50.300">
    <property type="entry name" value="P-loop containing nucleotide triphosphate hydrolases"/>
    <property type="match status" value="1"/>
</dbReference>
<accession>D0WI85</accession>
<dbReference type="GO" id="GO:0051539">
    <property type="term" value="F:4 iron, 4 sulfur cluster binding"/>
    <property type="evidence" value="ECO:0007669"/>
    <property type="project" value="UniProtKB-KW"/>
</dbReference>
<dbReference type="EC" id="1.18.6.1" evidence="5"/>
<name>D0WI85_SLAES</name>
<proteinExistence type="inferred from homology"/>
<keyword evidence="22" id="KW-1185">Reference proteome</keyword>
<dbReference type="PROSITE" id="PS00692">
    <property type="entry name" value="NIFH_FRXC_2"/>
    <property type="match status" value="1"/>
</dbReference>
<keyword evidence="12 19" id="KW-0408">Iron</keyword>
<dbReference type="AlphaFoldDB" id="D0WI85"/>
<keyword evidence="7 19" id="KW-0479">Metal-binding</keyword>
<comment type="caution">
    <text evidence="21">The sequence shown here is derived from an EMBL/GenBank/DDBJ whole genome shotgun (WGS) entry which is preliminary data.</text>
</comment>
<evidence type="ECO:0000256" key="18">
    <source>
        <dbReference type="PIRSR" id="PIRSR605977-50"/>
    </source>
</evidence>
<evidence type="ECO:0000256" key="8">
    <source>
        <dbReference type="ARBA" id="ARBA00022741"/>
    </source>
</evidence>
<comment type="similarity">
    <text evidence="3 19">Belongs to the NifH/BchL/ChlL family.</text>
</comment>
<keyword evidence="8 19" id="KW-0547">Nucleotide-binding</keyword>
<feature type="modified residue" description="ADP-ribosylarginine; by dinitrogenase reductase ADP-ribosyltransferase" evidence="18">
    <location>
        <position position="156"/>
    </location>
</feature>
<evidence type="ECO:0000256" key="4">
    <source>
        <dbReference type="ARBA" id="ARBA00011738"/>
    </source>
</evidence>
<keyword evidence="14" id="KW-0535">Nitrogen fixation</keyword>
<evidence type="ECO:0000256" key="11">
    <source>
        <dbReference type="ARBA" id="ARBA00023002"/>
    </source>
</evidence>
<evidence type="ECO:0000256" key="16">
    <source>
        <dbReference type="ARBA" id="ARBA00033027"/>
    </source>
</evidence>
<dbReference type="PANTHER" id="PTHR42864:SF2">
    <property type="entry name" value="LIGHT-INDEPENDENT PROTOCHLOROPHYLLIDE REDUCTASE IRON-SULFUR ATP-BINDING PROTEIN"/>
    <property type="match status" value="1"/>
</dbReference>
<dbReference type="GO" id="GO:0005524">
    <property type="term" value="F:ATP binding"/>
    <property type="evidence" value="ECO:0007669"/>
    <property type="project" value="UniProtKB-KW"/>
</dbReference>
<evidence type="ECO:0000256" key="3">
    <source>
        <dbReference type="ARBA" id="ARBA00005504"/>
    </source>
</evidence>
<protein>
    <recommendedName>
        <fullName evidence="5">nitrogenase</fullName>
        <ecNumber evidence="5">1.18.6.1</ecNumber>
    </recommendedName>
    <alternativeName>
        <fullName evidence="15">Nitrogenase component II</fullName>
    </alternativeName>
    <alternativeName>
        <fullName evidence="16">Nitrogenase reductase</fullName>
    </alternativeName>
</protein>
<gene>
    <name evidence="21" type="ORF">HMPREF0762_01557</name>
</gene>
<comment type="catalytic activity">
    <reaction evidence="17">
        <text>N2 + 8 reduced [2Fe-2S]-[ferredoxin] + 16 ATP + 16 H2O = H2 + 8 oxidized [2Fe-2S]-[ferredoxin] + 2 NH4(+) + 16 ADP + 16 phosphate + 6 H(+)</text>
        <dbReference type="Rhea" id="RHEA:21448"/>
        <dbReference type="Rhea" id="RHEA-COMP:10000"/>
        <dbReference type="Rhea" id="RHEA-COMP:10001"/>
        <dbReference type="ChEBI" id="CHEBI:15377"/>
        <dbReference type="ChEBI" id="CHEBI:15378"/>
        <dbReference type="ChEBI" id="CHEBI:17997"/>
        <dbReference type="ChEBI" id="CHEBI:18276"/>
        <dbReference type="ChEBI" id="CHEBI:28938"/>
        <dbReference type="ChEBI" id="CHEBI:30616"/>
        <dbReference type="ChEBI" id="CHEBI:33737"/>
        <dbReference type="ChEBI" id="CHEBI:33738"/>
        <dbReference type="ChEBI" id="CHEBI:43474"/>
        <dbReference type="ChEBI" id="CHEBI:456216"/>
        <dbReference type="EC" id="1.18.6.1"/>
    </reaction>
</comment>
<dbReference type="NCBIfam" id="TIGR01287">
    <property type="entry name" value="nifH"/>
    <property type="match status" value="1"/>
</dbReference>
<dbReference type="eggNOG" id="COG1348">
    <property type="taxonomic scope" value="Bacteria"/>
</dbReference>